<dbReference type="InterPro" id="IPR012902">
    <property type="entry name" value="N_methyl_site"/>
</dbReference>
<organism evidence="2 3">
    <name type="scientific">candidate division WWE3 bacterium RIFCSPLOWO2_01_FULL_42_11</name>
    <dbReference type="NCBI Taxonomy" id="1802627"/>
    <lineage>
        <taxon>Bacteria</taxon>
        <taxon>Katanobacteria</taxon>
    </lineage>
</organism>
<dbReference type="AlphaFoldDB" id="A0A1F4VRI3"/>
<gene>
    <name evidence="2" type="ORF">A3A70_01705</name>
</gene>
<evidence type="ECO:0008006" key="4">
    <source>
        <dbReference type="Google" id="ProtNLM"/>
    </source>
</evidence>
<feature type="transmembrane region" description="Helical" evidence="1">
    <location>
        <begin position="48"/>
        <end position="71"/>
    </location>
</feature>
<dbReference type="PROSITE" id="PS00409">
    <property type="entry name" value="PROKAR_NTER_METHYL"/>
    <property type="match status" value="1"/>
</dbReference>
<name>A0A1F4VRI3_UNCKA</name>
<dbReference type="Proteomes" id="UP000178964">
    <property type="component" value="Unassembled WGS sequence"/>
</dbReference>
<dbReference type="Gene3D" id="3.30.700.10">
    <property type="entry name" value="Glycoprotein, Type 4 Pilin"/>
    <property type="match status" value="1"/>
</dbReference>
<keyword evidence="1" id="KW-0472">Membrane</keyword>
<dbReference type="InterPro" id="IPR045584">
    <property type="entry name" value="Pilin-like"/>
</dbReference>
<accession>A0A1F4VRI3</accession>
<dbReference type="NCBIfam" id="TIGR02532">
    <property type="entry name" value="IV_pilin_GFxxxE"/>
    <property type="match status" value="1"/>
</dbReference>
<keyword evidence="1" id="KW-1133">Transmembrane helix</keyword>
<protein>
    <recommendedName>
        <fullName evidence="4">Prepilin-type N-terminal cleavage/methylation domain-containing protein</fullName>
    </recommendedName>
</protein>
<dbReference type="Pfam" id="PF07963">
    <property type="entry name" value="N_methyl"/>
    <property type="match status" value="1"/>
</dbReference>
<keyword evidence="1" id="KW-0812">Transmembrane</keyword>
<proteinExistence type="predicted"/>
<evidence type="ECO:0000313" key="2">
    <source>
        <dbReference type="EMBL" id="OGC59655.1"/>
    </source>
</evidence>
<evidence type="ECO:0000256" key="1">
    <source>
        <dbReference type="SAM" id="Phobius"/>
    </source>
</evidence>
<reference evidence="2 3" key="1">
    <citation type="journal article" date="2016" name="Nat. Commun.">
        <title>Thousands of microbial genomes shed light on interconnected biogeochemical processes in an aquifer system.</title>
        <authorList>
            <person name="Anantharaman K."/>
            <person name="Brown C.T."/>
            <person name="Hug L.A."/>
            <person name="Sharon I."/>
            <person name="Castelle C.J."/>
            <person name="Probst A.J."/>
            <person name="Thomas B.C."/>
            <person name="Singh A."/>
            <person name="Wilkins M.J."/>
            <person name="Karaoz U."/>
            <person name="Brodie E.L."/>
            <person name="Williams K.H."/>
            <person name="Hubbard S.S."/>
            <person name="Banfield J.F."/>
        </authorList>
    </citation>
    <scope>NUCLEOTIDE SEQUENCE [LARGE SCALE GENOMIC DNA]</scope>
</reference>
<dbReference type="EMBL" id="MEVK01000011">
    <property type="protein sequence ID" value="OGC59655.1"/>
    <property type="molecule type" value="Genomic_DNA"/>
</dbReference>
<evidence type="ECO:0000313" key="3">
    <source>
        <dbReference type="Proteomes" id="UP000178964"/>
    </source>
</evidence>
<comment type="caution">
    <text evidence="2">The sequence shown here is derived from an EMBL/GenBank/DDBJ whole genome shotgun (WGS) entry which is preliminary data.</text>
</comment>
<dbReference type="SUPFAM" id="SSF54523">
    <property type="entry name" value="Pili subunits"/>
    <property type="match status" value="1"/>
</dbReference>
<sequence>MNQIPNSKYEIRNHKMDLPSGPSLVDSAKWEASTKDGLPAEVSTKAGFTLIEIMISLAIMAVLSTIALGYFGESVRTYVKTSRSIHLQNNGNYILTQVEERIRNSSEILSFNNSGTCSQLCNTNWIFLKNPNSTEACYYIGWIPGGAGFGDTGETWPMNGKAFVQTGDAIACSAINPTSLNGTTTAGLNSAQYISNPDDSKPTEGINVTSFGFTVTKKRGFDPATVRIILEVRQGVRGNQSPPLENEKIKLNFSTTTSLR</sequence>
<dbReference type="STRING" id="1802627.A3A70_01705"/>